<dbReference type="InterPro" id="IPR059099">
    <property type="entry name" value="GMEB1/2/Spe-44_dom"/>
</dbReference>
<keyword evidence="6" id="KW-0175">Coiled coil</keyword>
<evidence type="ECO:0000256" key="7">
    <source>
        <dbReference type="ARBA" id="ARBA00023125"/>
    </source>
</evidence>
<dbReference type="SUPFAM" id="SSF63763">
    <property type="entry name" value="SAND domain-like"/>
    <property type="match status" value="1"/>
</dbReference>
<dbReference type="GO" id="GO:0046872">
    <property type="term" value="F:metal ion binding"/>
    <property type="evidence" value="ECO:0007669"/>
    <property type="project" value="UniProtKB-KW"/>
</dbReference>
<dbReference type="AlphaFoldDB" id="A0A8D3EG40"/>
<evidence type="ECO:0000256" key="3">
    <source>
        <dbReference type="ARBA" id="ARBA00022723"/>
    </source>
</evidence>
<feature type="compositionally biased region" description="Polar residues" evidence="10">
    <location>
        <begin position="311"/>
        <end position="325"/>
    </location>
</feature>
<dbReference type="GO" id="GO:0000978">
    <property type="term" value="F:RNA polymerase II cis-regulatory region sequence-specific DNA binding"/>
    <property type="evidence" value="ECO:0007669"/>
    <property type="project" value="TreeGrafter"/>
</dbReference>
<dbReference type="InterPro" id="IPR000770">
    <property type="entry name" value="SAND_dom"/>
</dbReference>
<dbReference type="PROSITE" id="PS50864">
    <property type="entry name" value="SAND"/>
    <property type="match status" value="1"/>
</dbReference>
<evidence type="ECO:0000256" key="6">
    <source>
        <dbReference type="ARBA" id="ARBA00023054"/>
    </source>
</evidence>
<dbReference type="GO" id="GO:0005634">
    <property type="term" value="C:nucleus"/>
    <property type="evidence" value="ECO:0007669"/>
    <property type="project" value="TreeGrafter"/>
</dbReference>
<dbReference type="Gene3D" id="3.10.390.10">
    <property type="entry name" value="SAND domain-like"/>
    <property type="match status" value="1"/>
</dbReference>
<accession>A0A8D3EG40</accession>
<protein>
    <recommendedName>
        <fullName evidence="11">SAND domain-containing protein</fullName>
    </recommendedName>
</protein>
<evidence type="ECO:0000313" key="12">
    <source>
        <dbReference type="Ensembl" id="ENSSMAP00000070749.1"/>
    </source>
</evidence>
<evidence type="ECO:0000256" key="5">
    <source>
        <dbReference type="ARBA" id="ARBA00023015"/>
    </source>
</evidence>
<keyword evidence="7" id="KW-0238">DNA-binding</keyword>
<keyword evidence="8" id="KW-0804">Transcription</keyword>
<comment type="subcellular location">
    <subcellularLocation>
        <location evidence="1">Cytoplasm</location>
    </subcellularLocation>
</comment>
<name>A0A8D3EG40_SCOMX</name>
<evidence type="ECO:0000256" key="8">
    <source>
        <dbReference type="ARBA" id="ARBA00023163"/>
    </source>
</evidence>
<keyword evidence="2" id="KW-0963">Cytoplasm</keyword>
<organism evidence="12 13">
    <name type="scientific">Scophthalmus maximus</name>
    <name type="common">Turbot</name>
    <name type="synonym">Psetta maxima</name>
    <dbReference type="NCBI Taxonomy" id="52904"/>
    <lineage>
        <taxon>Eukaryota</taxon>
        <taxon>Metazoa</taxon>
        <taxon>Chordata</taxon>
        <taxon>Craniata</taxon>
        <taxon>Vertebrata</taxon>
        <taxon>Euteleostomi</taxon>
        <taxon>Actinopterygii</taxon>
        <taxon>Neopterygii</taxon>
        <taxon>Teleostei</taxon>
        <taxon>Neoteleostei</taxon>
        <taxon>Acanthomorphata</taxon>
        <taxon>Carangaria</taxon>
        <taxon>Pleuronectiformes</taxon>
        <taxon>Pleuronectoidei</taxon>
        <taxon>Scophthalmidae</taxon>
        <taxon>Scophthalmus</taxon>
    </lineage>
</organism>
<evidence type="ECO:0000256" key="4">
    <source>
        <dbReference type="ARBA" id="ARBA00022833"/>
    </source>
</evidence>
<dbReference type="FunFam" id="3.10.390.10:FF:000003">
    <property type="entry name" value="glucocorticoid modulatory element-binding protein 1 isoform X2"/>
    <property type="match status" value="1"/>
</dbReference>
<evidence type="ECO:0000256" key="1">
    <source>
        <dbReference type="ARBA" id="ARBA00004496"/>
    </source>
</evidence>
<feature type="domain" description="SAND" evidence="11">
    <location>
        <begin position="42"/>
        <end position="113"/>
    </location>
</feature>
<feature type="region of interest" description="Disordered" evidence="10">
    <location>
        <begin position="374"/>
        <end position="419"/>
    </location>
</feature>
<dbReference type="InterPro" id="IPR010919">
    <property type="entry name" value="SAND-like_dom_sf"/>
</dbReference>
<dbReference type="GO" id="GO:0006357">
    <property type="term" value="P:regulation of transcription by RNA polymerase II"/>
    <property type="evidence" value="ECO:0007669"/>
    <property type="project" value="TreeGrafter"/>
</dbReference>
<dbReference type="Pfam" id="PF01342">
    <property type="entry name" value="SAND"/>
    <property type="match status" value="1"/>
</dbReference>
<evidence type="ECO:0000256" key="9">
    <source>
        <dbReference type="ARBA" id="ARBA00023242"/>
    </source>
</evidence>
<sequence>MWENVAPCRVNEDTADTGTTVLAIETHHDHSKAEGEEIEYGYPITCGDSRAVLLFKKFVCPGINVRCVKFNDQLISPKQFVHLAGKATLKDWKRAIRLGGVMLRKMMDSGQIDFFQHDTVCSNTCRSTKFDVLINSTRLPPGTSVQPNSVCNVTQIIILRKSVFMKQGIGSFTKSFRKQVTGSDFLNLTYLISLKPVSSIFSLWKGVADSGLMGEVLSSLQTELLATLKGVEVRSEKANLQETDAVILNSLCEMFGLLDSVKQALDLRRSQSEESKIHDNAYVMDEILEARGKRVCDKSTSLKLLRRQRHNPSSSQTQSVLSPVKTSPVFQPLSVTGLSAASYAQLFSHVSALTGLHHHNRVGRMDRFRNHELSELGGKEKVHRRAQETSGNYKEPELRTGKSREALHLRSQEEEETDGVHDIEKVIIKSSKKHKSK</sequence>
<dbReference type="GeneTree" id="ENSGT00410000025596"/>
<dbReference type="Pfam" id="PF25892">
    <property type="entry name" value="Spe-44"/>
    <property type="match status" value="1"/>
</dbReference>
<evidence type="ECO:0000259" key="11">
    <source>
        <dbReference type="PROSITE" id="PS50864"/>
    </source>
</evidence>
<evidence type="ECO:0000256" key="10">
    <source>
        <dbReference type="SAM" id="MobiDB-lite"/>
    </source>
</evidence>
<evidence type="ECO:0000313" key="13">
    <source>
        <dbReference type="Proteomes" id="UP000694558"/>
    </source>
</evidence>
<feature type="region of interest" description="Disordered" evidence="10">
    <location>
        <begin position="306"/>
        <end position="325"/>
    </location>
</feature>
<dbReference type="PANTHER" id="PTHR10417">
    <property type="entry name" value="GLUCOCORTICOID MODULATORY ELEMENT-BINDING PROTEIN"/>
    <property type="match status" value="1"/>
</dbReference>
<dbReference type="Ensembl" id="ENSSMAT00000043522.1">
    <property type="protein sequence ID" value="ENSSMAP00000070749.1"/>
    <property type="gene ID" value="ENSSMAG00000021876.1"/>
</dbReference>
<evidence type="ECO:0000256" key="2">
    <source>
        <dbReference type="ARBA" id="ARBA00022490"/>
    </source>
</evidence>
<dbReference type="SMART" id="SM00258">
    <property type="entry name" value="SAND"/>
    <property type="match status" value="1"/>
</dbReference>
<reference evidence="12" key="2">
    <citation type="submission" date="2025-08" db="UniProtKB">
        <authorList>
            <consortium name="Ensembl"/>
        </authorList>
    </citation>
    <scope>IDENTIFICATION</scope>
</reference>
<dbReference type="PANTHER" id="PTHR10417:SF3">
    <property type="entry name" value="GLUCOCORTICOID MODULATORY ELEMENT-BINDING PROTEIN 1"/>
    <property type="match status" value="1"/>
</dbReference>
<feature type="compositionally biased region" description="Basic and acidic residues" evidence="10">
    <location>
        <begin position="394"/>
        <end position="419"/>
    </location>
</feature>
<dbReference type="Proteomes" id="UP000694558">
    <property type="component" value="Chromosome 1"/>
</dbReference>
<keyword evidence="4" id="KW-0862">Zinc</keyword>
<reference evidence="12" key="1">
    <citation type="submission" date="2023-05" db="EMBL/GenBank/DDBJ databases">
        <title>High-quality long-read genome of Scophthalmus maximus.</title>
        <authorList>
            <person name="Lien S."/>
            <person name="Martinez P."/>
        </authorList>
    </citation>
    <scope>NUCLEOTIDE SEQUENCE [LARGE SCALE GENOMIC DNA]</scope>
</reference>
<proteinExistence type="predicted"/>
<dbReference type="GO" id="GO:0005737">
    <property type="term" value="C:cytoplasm"/>
    <property type="evidence" value="ECO:0007669"/>
    <property type="project" value="UniProtKB-SubCell"/>
</dbReference>
<keyword evidence="5" id="KW-0805">Transcription regulation</keyword>
<keyword evidence="3" id="KW-0479">Metal-binding</keyword>
<gene>
    <name evidence="12" type="primary">LOC118301635</name>
</gene>
<keyword evidence="9" id="KW-0539">Nucleus</keyword>